<dbReference type="GO" id="GO:0004222">
    <property type="term" value="F:metalloendopeptidase activity"/>
    <property type="evidence" value="ECO:0007669"/>
    <property type="project" value="InterPro"/>
</dbReference>
<dbReference type="AlphaFoldDB" id="A0A1S1QQ78"/>
<feature type="domain" description="Peptidase M48" evidence="9">
    <location>
        <begin position="117"/>
        <end position="192"/>
    </location>
</feature>
<evidence type="ECO:0000256" key="3">
    <source>
        <dbReference type="ARBA" id="ARBA00022801"/>
    </source>
</evidence>
<evidence type="ECO:0000256" key="6">
    <source>
        <dbReference type="RuleBase" id="RU003983"/>
    </source>
</evidence>
<evidence type="ECO:0000256" key="4">
    <source>
        <dbReference type="ARBA" id="ARBA00022833"/>
    </source>
</evidence>
<evidence type="ECO:0000256" key="5">
    <source>
        <dbReference type="ARBA" id="ARBA00023049"/>
    </source>
</evidence>
<keyword evidence="11" id="KW-1185">Reference proteome</keyword>
<keyword evidence="3 6" id="KW-0378">Hydrolase</keyword>
<feature type="transmembrane region" description="Helical" evidence="8">
    <location>
        <begin position="32"/>
        <end position="64"/>
    </location>
</feature>
<dbReference type="InterPro" id="IPR052173">
    <property type="entry name" value="Beta-lactam_resp_regulator"/>
</dbReference>
<gene>
    <name evidence="10" type="ORF">CC117_17030</name>
</gene>
<dbReference type="PANTHER" id="PTHR34978:SF3">
    <property type="entry name" value="SLR0241 PROTEIN"/>
    <property type="match status" value="1"/>
</dbReference>
<dbReference type="OrthoDB" id="3541294at2"/>
<dbReference type="EMBL" id="MBLM01000114">
    <property type="protein sequence ID" value="OHV36878.1"/>
    <property type="molecule type" value="Genomic_DNA"/>
</dbReference>
<evidence type="ECO:0000256" key="8">
    <source>
        <dbReference type="SAM" id="Phobius"/>
    </source>
</evidence>
<comment type="similarity">
    <text evidence="6">Belongs to the peptidase M48 family.</text>
</comment>
<feature type="region of interest" description="Disordered" evidence="7">
    <location>
        <begin position="241"/>
        <end position="264"/>
    </location>
</feature>
<dbReference type="PANTHER" id="PTHR34978">
    <property type="entry name" value="POSSIBLE SENSOR-TRANSDUCER PROTEIN BLAR"/>
    <property type="match status" value="1"/>
</dbReference>
<feature type="transmembrane region" description="Helical" evidence="8">
    <location>
        <begin position="308"/>
        <end position="330"/>
    </location>
</feature>
<accession>A0A1S1QQ78</accession>
<dbReference type="Gene3D" id="3.30.2010.10">
    <property type="entry name" value="Metalloproteases ('zincins'), catalytic domain"/>
    <property type="match status" value="1"/>
</dbReference>
<evidence type="ECO:0000313" key="10">
    <source>
        <dbReference type="EMBL" id="OHV36878.1"/>
    </source>
</evidence>
<comment type="cofactor">
    <cofactor evidence="6">
        <name>Zn(2+)</name>
        <dbReference type="ChEBI" id="CHEBI:29105"/>
    </cofactor>
    <text evidence="6">Binds 1 zinc ion per subunit.</text>
</comment>
<evidence type="ECO:0000256" key="7">
    <source>
        <dbReference type="SAM" id="MobiDB-lite"/>
    </source>
</evidence>
<feature type="transmembrane region" description="Helical" evidence="8">
    <location>
        <begin position="84"/>
        <end position="102"/>
    </location>
</feature>
<feature type="transmembrane region" description="Helical" evidence="8">
    <location>
        <begin position="6"/>
        <end position="25"/>
    </location>
</feature>
<evidence type="ECO:0000256" key="1">
    <source>
        <dbReference type="ARBA" id="ARBA00022670"/>
    </source>
</evidence>
<name>A0A1S1QQ78_9ACTN</name>
<evidence type="ECO:0000256" key="2">
    <source>
        <dbReference type="ARBA" id="ARBA00022723"/>
    </source>
</evidence>
<protein>
    <submittedName>
        <fullName evidence="10">Peptidase M48</fullName>
    </submittedName>
</protein>
<reference evidence="11" key="1">
    <citation type="submission" date="2016-07" db="EMBL/GenBank/DDBJ databases">
        <title>Sequence Frankia sp. strain CcI1.17.</title>
        <authorList>
            <person name="Ghodhbane-Gtari F."/>
            <person name="Swanson E."/>
            <person name="Gueddou A."/>
            <person name="Morris K."/>
            <person name="Hezbri K."/>
            <person name="Ktari A."/>
            <person name="Nouioui I."/>
            <person name="Abebe-Akele F."/>
            <person name="Simpson S."/>
            <person name="Thomas K."/>
            <person name="Gtari M."/>
            <person name="Tisa L.S."/>
            <person name="Hurst S."/>
        </authorList>
    </citation>
    <scope>NUCLEOTIDE SEQUENCE [LARGE SCALE GENOMIC DNA]</scope>
    <source>
        <strain evidence="11">Cc1.17</strain>
    </source>
</reference>
<keyword evidence="8" id="KW-0472">Membrane</keyword>
<sequence>MAVDQLLVSLVLAPAAGAVACRILVDLLPPKAAVLGFTAAAGLFAMAGTLSLFVFGMPAVAGIAGILDEPVTAATWPAASLPRWLSWTCLLLGAVAVLSALATGRSQRSSVHAARREASALPGGTEIVVLPDGRADAFALPGLPGRIVVTEGMLTAVGAGRQQALFAHERAHLTGRHHLFAFAARLAAAALPTLLPMVTLVDYAIERWADEQAAEDVGDRHSVAHVVGTAALVATAQAAPAAEDVSDAPGRPATGRGGRRHRSLLPGRMRAARPAKLRAGAPGRGPRPGPVPRRVAALLAAPQRRKRLMLVALPAALAAASCGVAVEALMDLPYRRVFDVGDS</sequence>
<keyword evidence="8" id="KW-0812">Transmembrane</keyword>
<dbReference type="Proteomes" id="UP000179627">
    <property type="component" value="Unassembled WGS sequence"/>
</dbReference>
<evidence type="ECO:0000313" key="11">
    <source>
        <dbReference type="Proteomes" id="UP000179627"/>
    </source>
</evidence>
<feature type="compositionally biased region" description="Low complexity" evidence="7">
    <location>
        <begin position="241"/>
        <end position="254"/>
    </location>
</feature>
<proteinExistence type="inferred from homology"/>
<keyword evidence="2" id="KW-0479">Metal-binding</keyword>
<keyword evidence="8" id="KW-1133">Transmembrane helix</keyword>
<dbReference type="InterPro" id="IPR001915">
    <property type="entry name" value="Peptidase_M48"/>
</dbReference>
<dbReference type="GO" id="GO:0046872">
    <property type="term" value="F:metal ion binding"/>
    <property type="evidence" value="ECO:0007669"/>
    <property type="project" value="UniProtKB-KW"/>
</dbReference>
<comment type="caution">
    <text evidence="10">The sequence shown here is derived from an EMBL/GenBank/DDBJ whole genome shotgun (WGS) entry which is preliminary data.</text>
</comment>
<dbReference type="RefSeq" id="WP_071084573.1">
    <property type="nucleotide sequence ID" value="NZ_MBLM01000114.1"/>
</dbReference>
<keyword evidence="4 6" id="KW-0862">Zinc</keyword>
<dbReference type="GO" id="GO:0006508">
    <property type="term" value="P:proteolysis"/>
    <property type="evidence" value="ECO:0007669"/>
    <property type="project" value="UniProtKB-KW"/>
</dbReference>
<dbReference type="Pfam" id="PF01435">
    <property type="entry name" value="Peptidase_M48"/>
    <property type="match status" value="1"/>
</dbReference>
<keyword evidence="1 6" id="KW-0645">Protease</keyword>
<evidence type="ECO:0000259" key="9">
    <source>
        <dbReference type="Pfam" id="PF01435"/>
    </source>
</evidence>
<keyword evidence="5 6" id="KW-0482">Metalloprotease</keyword>
<organism evidence="10 11">
    <name type="scientific">Parafrankia colletiae</name>
    <dbReference type="NCBI Taxonomy" id="573497"/>
    <lineage>
        <taxon>Bacteria</taxon>
        <taxon>Bacillati</taxon>
        <taxon>Actinomycetota</taxon>
        <taxon>Actinomycetes</taxon>
        <taxon>Frankiales</taxon>
        <taxon>Frankiaceae</taxon>
        <taxon>Parafrankia</taxon>
    </lineage>
</organism>